<keyword evidence="7" id="KW-1133">Transmembrane helix</keyword>
<evidence type="ECO:0000256" key="7">
    <source>
        <dbReference type="ARBA" id="ARBA00022989"/>
    </source>
</evidence>
<comment type="subcellular location">
    <subcellularLocation>
        <location evidence="1">Cell inner membrane</location>
        <topology evidence="1">Single-pass membrane protein</topology>
    </subcellularLocation>
</comment>
<feature type="domain" description="General secretion pathway GspH" evidence="11">
    <location>
        <begin position="43"/>
        <end position="156"/>
    </location>
</feature>
<dbReference type="Gene3D" id="3.55.40.10">
    <property type="entry name" value="minor pseudopilin epsh domain"/>
    <property type="match status" value="1"/>
</dbReference>
<evidence type="ECO:0000256" key="10">
    <source>
        <dbReference type="ARBA" id="ARBA00030775"/>
    </source>
</evidence>
<keyword evidence="6" id="KW-0812">Transmembrane</keyword>
<dbReference type="SUPFAM" id="SSF54523">
    <property type="entry name" value="Pili subunits"/>
    <property type="match status" value="1"/>
</dbReference>
<sequence>MQPISRGFTLLEMLVVAALFSLLTLLSLPSFMAFGERNARTAAVNHLHSTLAYARQLAISEQTHVSVCATNPARDTCLNDWHGDLLVMIGDRYHAVRQEDIVRIVPALPSIAISYTREKQRKAVKFNPMGFSKGYNGRFHICPTGAETGSTLVLSQYGRLRLDDQAHACL</sequence>
<keyword evidence="3" id="KW-1003">Cell membrane</keyword>
<evidence type="ECO:0000256" key="1">
    <source>
        <dbReference type="ARBA" id="ARBA00004377"/>
    </source>
</evidence>
<accession>A0A7Y3XB36</accession>
<keyword evidence="8" id="KW-0472">Membrane</keyword>
<evidence type="ECO:0000256" key="6">
    <source>
        <dbReference type="ARBA" id="ARBA00022692"/>
    </source>
</evidence>
<reference evidence="12 13" key="1">
    <citation type="submission" date="2020-05" db="EMBL/GenBank/DDBJ databases">
        <authorList>
            <person name="Ruan W."/>
            <person name="Jeon C.O."/>
            <person name="Chun B.H."/>
        </authorList>
    </citation>
    <scope>NUCLEOTIDE SEQUENCE [LARGE SCALE GENOMIC DNA]</scope>
    <source>
        <strain evidence="12 13">TBZ9</strain>
    </source>
</reference>
<evidence type="ECO:0000256" key="5">
    <source>
        <dbReference type="ARBA" id="ARBA00022519"/>
    </source>
</evidence>
<dbReference type="InterPro" id="IPR012902">
    <property type="entry name" value="N_methyl_site"/>
</dbReference>
<dbReference type="Proteomes" id="UP000588806">
    <property type="component" value="Unassembled WGS sequence"/>
</dbReference>
<dbReference type="GO" id="GO:0015627">
    <property type="term" value="C:type II protein secretion system complex"/>
    <property type="evidence" value="ECO:0007669"/>
    <property type="project" value="InterPro"/>
</dbReference>
<organism evidence="12 13">
    <name type="scientific">Vreelandella azerica</name>
    <dbReference type="NCBI Taxonomy" id="2732867"/>
    <lineage>
        <taxon>Bacteria</taxon>
        <taxon>Pseudomonadati</taxon>
        <taxon>Pseudomonadota</taxon>
        <taxon>Gammaproteobacteria</taxon>
        <taxon>Oceanospirillales</taxon>
        <taxon>Halomonadaceae</taxon>
        <taxon>Vreelandella</taxon>
    </lineage>
</organism>
<dbReference type="RefSeq" id="WP_171702477.1">
    <property type="nucleotide sequence ID" value="NZ_JABFHI010000003.1"/>
</dbReference>
<gene>
    <name evidence="12" type="ORF">HLB35_08605</name>
</gene>
<evidence type="ECO:0000256" key="4">
    <source>
        <dbReference type="ARBA" id="ARBA00022481"/>
    </source>
</evidence>
<keyword evidence="4" id="KW-0488">Methylation</keyword>
<dbReference type="Pfam" id="PF12019">
    <property type="entry name" value="GspH"/>
    <property type="match status" value="1"/>
</dbReference>
<dbReference type="NCBIfam" id="TIGR02532">
    <property type="entry name" value="IV_pilin_GFxxxE"/>
    <property type="match status" value="1"/>
</dbReference>
<evidence type="ECO:0000313" key="12">
    <source>
        <dbReference type="EMBL" id="NOG31815.1"/>
    </source>
</evidence>
<dbReference type="InterPro" id="IPR045584">
    <property type="entry name" value="Pilin-like"/>
</dbReference>
<keyword evidence="5" id="KW-0997">Cell inner membrane</keyword>
<evidence type="ECO:0000256" key="2">
    <source>
        <dbReference type="ARBA" id="ARBA00021549"/>
    </source>
</evidence>
<comment type="caution">
    <text evidence="12">The sequence shown here is derived from an EMBL/GenBank/DDBJ whole genome shotgun (WGS) entry which is preliminary data.</text>
</comment>
<proteinExistence type="inferred from homology"/>
<protein>
    <recommendedName>
        <fullName evidence="2">Type II secretion system protein H</fullName>
    </recommendedName>
    <alternativeName>
        <fullName evidence="10">General secretion pathway protein H</fullName>
    </alternativeName>
</protein>
<dbReference type="GO" id="GO:0005886">
    <property type="term" value="C:plasma membrane"/>
    <property type="evidence" value="ECO:0007669"/>
    <property type="project" value="UniProtKB-SubCell"/>
</dbReference>
<evidence type="ECO:0000256" key="9">
    <source>
        <dbReference type="ARBA" id="ARBA00025772"/>
    </source>
</evidence>
<dbReference type="GO" id="GO:0015628">
    <property type="term" value="P:protein secretion by the type II secretion system"/>
    <property type="evidence" value="ECO:0007669"/>
    <property type="project" value="InterPro"/>
</dbReference>
<dbReference type="InterPro" id="IPR022346">
    <property type="entry name" value="T2SS_GspH"/>
</dbReference>
<reference evidence="12 13" key="2">
    <citation type="submission" date="2020-06" db="EMBL/GenBank/DDBJ databases">
        <title>Halomonas songnenensis sp. nov., a moderately halophilic bacterium isolated from saline and alkaline soils.</title>
        <authorList>
            <person name="Jiang J."/>
            <person name="Pan Y."/>
        </authorList>
    </citation>
    <scope>NUCLEOTIDE SEQUENCE [LARGE SCALE GENOMIC DNA]</scope>
    <source>
        <strain evidence="12 13">TBZ9</strain>
    </source>
</reference>
<dbReference type="Pfam" id="PF07963">
    <property type="entry name" value="N_methyl"/>
    <property type="match status" value="1"/>
</dbReference>
<dbReference type="EMBL" id="JABFHI010000003">
    <property type="protein sequence ID" value="NOG31815.1"/>
    <property type="molecule type" value="Genomic_DNA"/>
</dbReference>
<dbReference type="AlphaFoldDB" id="A0A7Y3XB36"/>
<evidence type="ECO:0000259" key="11">
    <source>
        <dbReference type="Pfam" id="PF12019"/>
    </source>
</evidence>
<evidence type="ECO:0000313" key="13">
    <source>
        <dbReference type="Proteomes" id="UP000588806"/>
    </source>
</evidence>
<dbReference type="PROSITE" id="PS00409">
    <property type="entry name" value="PROKAR_NTER_METHYL"/>
    <property type="match status" value="1"/>
</dbReference>
<comment type="similarity">
    <text evidence="9">Belongs to the GSP H family.</text>
</comment>
<evidence type="ECO:0000256" key="3">
    <source>
        <dbReference type="ARBA" id="ARBA00022475"/>
    </source>
</evidence>
<evidence type="ECO:0000256" key="8">
    <source>
        <dbReference type="ARBA" id="ARBA00023136"/>
    </source>
</evidence>
<keyword evidence="13" id="KW-1185">Reference proteome</keyword>
<name>A0A7Y3XB36_9GAMM</name>